<feature type="transmembrane region" description="Helical" evidence="6">
    <location>
        <begin position="364"/>
        <end position="388"/>
    </location>
</feature>
<dbReference type="PANTHER" id="PTHR43652">
    <property type="entry name" value="BASIC AMINO ACID ANTIPORTER YFCC-RELATED"/>
    <property type="match status" value="1"/>
</dbReference>
<feature type="transmembrane region" description="Helical" evidence="6">
    <location>
        <begin position="275"/>
        <end position="293"/>
    </location>
</feature>
<evidence type="ECO:0000313" key="7">
    <source>
        <dbReference type="EMBL" id="MFD1361840.1"/>
    </source>
</evidence>
<feature type="transmembrane region" description="Helical" evidence="6">
    <location>
        <begin position="217"/>
        <end position="236"/>
    </location>
</feature>
<dbReference type="PANTHER" id="PTHR43652:SF2">
    <property type="entry name" value="BASIC AMINO ACID ANTIPORTER YFCC-RELATED"/>
    <property type="match status" value="1"/>
</dbReference>
<feature type="transmembrane region" description="Helical" evidence="6">
    <location>
        <begin position="302"/>
        <end position="320"/>
    </location>
</feature>
<feature type="transmembrane region" description="Helical" evidence="6">
    <location>
        <begin position="29"/>
        <end position="50"/>
    </location>
</feature>
<keyword evidence="8" id="KW-1185">Reference proteome</keyword>
<dbReference type="InterPro" id="IPR051679">
    <property type="entry name" value="DASS-Related_Transporters"/>
</dbReference>
<organism evidence="7 8">
    <name type="scientific">Lentibacillus salinarum</name>
    <dbReference type="NCBI Taxonomy" id="446820"/>
    <lineage>
        <taxon>Bacteria</taxon>
        <taxon>Bacillati</taxon>
        <taxon>Bacillota</taxon>
        <taxon>Bacilli</taxon>
        <taxon>Bacillales</taxon>
        <taxon>Bacillaceae</taxon>
        <taxon>Lentibacillus</taxon>
    </lineage>
</organism>
<feature type="transmembrane region" description="Helical" evidence="6">
    <location>
        <begin position="458"/>
        <end position="480"/>
    </location>
</feature>
<dbReference type="InterPro" id="IPR018385">
    <property type="entry name" value="C4_dicarb_anaerob_car-like"/>
</dbReference>
<feature type="transmembrane region" description="Helical" evidence="6">
    <location>
        <begin position="100"/>
        <end position="124"/>
    </location>
</feature>
<comment type="subcellular location">
    <subcellularLocation>
        <location evidence="1">Cell membrane</location>
        <topology evidence="1">Multi-pass membrane protein</topology>
    </subcellularLocation>
</comment>
<keyword evidence="3 6" id="KW-0812">Transmembrane</keyword>
<dbReference type="Proteomes" id="UP001597178">
    <property type="component" value="Unassembled WGS sequence"/>
</dbReference>
<evidence type="ECO:0000256" key="4">
    <source>
        <dbReference type="ARBA" id="ARBA00022989"/>
    </source>
</evidence>
<keyword evidence="4 6" id="KW-1133">Transmembrane helix</keyword>
<evidence type="ECO:0000313" key="8">
    <source>
        <dbReference type="Proteomes" id="UP001597178"/>
    </source>
</evidence>
<comment type="caution">
    <text evidence="7">The sequence shown here is derived from an EMBL/GenBank/DDBJ whole genome shotgun (WGS) entry which is preliminary data.</text>
</comment>
<sequence>MDEKKSTKENEQTDQSNQKKYSLKRLFKLPHVFVLLFIIVVLASILTYIIPAGEFDRVEDPTTGRTIVQQDSYQQVEQDPVGIVEVPGLFITGLNEASDIILFIFVVGGAFQIITATGVFDSIIRKITNMLGNKEVLIIPLFLILFSIGGFTIGMTVEGMALIPLAIALARSLGYDAITGLSMVFIGMYVGFISGLMNPFNVGVAQQIAELPIYSGMWLRAIILVVLLITASIYIIRYANKVKRDPSKSIVREMELKADTKDRVVGSTQIQMRHYFVLITILSGICLLVWGVANRGWYIDDIAALFITMGVVSGLFAGLGPSRIAEEFIEGAKAFALGALIVGVARAIPVALEEGLIIDSVINGLANIVVVFPESIQVVGLFLTQTIINFFINSGSGQAAATMPIIAPLGDLIGITRQTGVLTFQLGDGFTNLIFPTGTTLMAYLAASGVPYEKWIKFIWPLVLMFIAIGAIFIVIADIIQY</sequence>
<evidence type="ECO:0000256" key="6">
    <source>
        <dbReference type="SAM" id="Phobius"/>
    </source>
</evidence>
<gene>
    <name evidence="7" type="ORF">ACFQ4A_09260</name>
</gene>
<feature type="transmembrane region" description="Helical" evidence="6">
    <location>
        <begin position="332"/>
        <end position="352"/>
    </location>
</feature>
<dbReference type="RefSeq" id="WP_382399779.1">
    <property type="nucleotide sequence ID" value="NZ_JBHTNH010000019.1"/>
</dbReference>
<accession>A0ABW3ZTY4</accession>
<evidence type="ECO:0000256" key="2">
    <source>
        <dbReference type="ARBA" id="ARBA00022475"/>
    </source>
</evidence>
<protein>
    <submittedName>
        <fullName evidence="7">YfcC family protein</fullName>
    </submittedName>
</protein>
<keyword evidence="2" id="KW-1003">Cell membrane</keyword>
<reference evidence="8" key="1">
    <citation type="journal article" date="2019" name="Int. J. Syst. Evol. Microbiol.">
        <title>The Global Catalogue of Microorganisms (GCM) 10K type strain sequencing project: providing services to taxonomists for standard genome sequencing and annotation.</title>
        <authorList>
            <consortium name="The Broad Institute Genomics Platform"/>
            <consortium name="The Broad Institute Genome Sequencing Center for Infectious Disease"/>
            <person name="Wu L."/>
            <person name="Ma J."/>
        </authorList>
    </citation>
    <scope>NUCLEOTIDE SEQUENCE [LARGE SCALE GENOMIC DNA]</scope>
    <source>
        <strain evidence="8">CCUG 54822</strain>
    </source>
</reference>
<evidence type="ECO:0000256" key="5">
    <source>
        <dbReference type="ARBA" id="ARBA00023136"/>
    </source>
</evidence>
<dbReference type="Pfam" id="PF03606">
    <property type="entry name" value="DcuC"/>
    <property type="match status" value="1"/>
</dbReference>
<dbReference type="EMBL" id="JBHTNH010000019">
    <property type="protein sequence ID" value="MFD1361840.1"/>
    <property type="molecule type" value="Genomic_DNA"/>
</dbReference>
<keyword evidence="5 6" id="KW-0472">Membrane</keyword>
<evidence type="ECO:0000256" key="1">
    <source>
        <dbReference type="ARBA" id="ARBA00004651"/>
    </source>
</evidence>
<evidence type="ECO:0000256" key="3">
    <source>
        <dbReference type="ARBA" id="ARBA00022692"/>
    </source>
</evidence>
<feature type="transmembrane region" description="Helical" evidence="6">
    <location>
        <begin position="177"/>
        <end position="196"/>
    </location>
</feature>
<proteinExistence type="predicted"/>
<name>A0ABW3ZTY4_9BACI</name>
<feature type="transmembrane region" description="Helical" evidence="6">
    <location>
        <begin position="136"/>
        <end position="157"/>
    </location>
</feature>